<dbReference type="InterPro" id="IPR039361">
    <property type="entry name" value="Cyclin"/>
</dbReference>
<keyword evidence="1 4" id="KW-0195">Cyclin</keyword>
<dbReference type="Pfam" id="PF02984">
    <property type="entry name" value="Cyclin_C"/>
    <property type="match status" value="1"/>
</dbReference>
<feature type="region of interest" description="Disordered" evidence="5">
    <location>
        <begin position="288"/>
        <end position="319"/>
    </location>
</feature>
<dbReference type="EMBL" id="JAGEUA010000003">
    <property type="protein sequence ID" value="KAL0994687.1"/>
    <property type="molecule type" value="Genomic_DNA"/>
</dbReference>
<evidence type="ECO:0000256" key="3">
    <source>
        <dbReference type="ARBA" id="ARBA00069543"/>
    </source>
</evidence>
<evidence type="ECO:0000256" key="4">
    <source>
        <dbReference type="RuleBase" id="RU000383"/>
    </source>
</evidence>
<evidence type="ECO:0000256" key="1">
    <source>
        <dbReference type="ARBA" id="ARBA00023127"/>
    </source>
</evidence>
<dbReference type="InterPro" id="IPR006671">
    <property type="entry name" value="Cyclin_N"/>
</dbReference>
<evidence type="ECO:0000259" key="6">
    <source>
        <dbReference type="SMART" id="SM00385"/>
    </source>
</evidence>
<keyword evidence="9" id="KW-1185">Reference proteome</keyword>
<reference evidence="8 9" key="1">
    <citation type="submission" date="2024-06" db="EMBL/GenBank/DDBJ databases">
        <authorList>
            <person name="Pan Q."/>
            <person name="Wen M."/>
            <person name="Jouanno E."/>
            <person name="Zahm M."/>
            <person name="Klopp C."/>
            <person name="Cabau C."/>
            <person name="Louis A."/>
            <person name="Berthelot C."/>
            <person name="Parey E."/>
            <person name="Roest Crollius H."/>
            <person name="Montfort J."/>
            <person name="Robinson-Rechavi M."/>
            <person name="Bouchez O."/>
            <person name="Lampietro C."/>
            <person name="Lopez Roques C."/>
            <person name="Donnadieu C."/>
            <person name="Postlethwait J."/>
            <person name="Bobe J."/>
            <person name="Verreycken H."/>
            <person name="Guiguen Y."/>
        </authorList>
    </citation>
    <scope>NUCLEOTIDE SEQUENCE [LARGE SCALE GENOMIC DNA]</scope>
    <source>
        <strain evidence="8">Up_M1</strain>
        <tissue evidence="8">Testis</tissue>
    </source>
</reference>
<dbReference type="SMART" id="SM00385">
    <property type="entry name" value="CYCLIN"/>
    <property type="match status" value="2"/>
</dbReference>
<feature type="domain" description="Cyclin C-terminal" evidence="7">
    <location>
        <begin position="177"/>
        <end position="306"/>
    </location>
</feature>
<evidence type="ECO:0000313" key="9">
    <source>
        <dbReference type="Proteomes" id="UP001557470"/>
    </source>
</evidence>
<comment type="similarity">
    <text evidence="2">Belongs to the cyclin family. Cyclin J subfamily.</text>
</comment>
<comment type="caution">
    <text evidence="8">The sequence shown here is derived from an EMBL/GenBank/DDBJ whole genome shotgun (WGS) entry which is preliminary data.</text>
</comment>
<gene>
    <name evidence="8" type="ORF">UPYG_G00125820</name>
</gene>
<feature type="domain" description="Cyclin-like" evidence="6">
    <location>
        <begin position="185"/>
        <end position="279"/>
    </location>
</feature>
<dbReference type="CDD" id="cd20528">
    <property type="entry name" value="CYCLIN_CCNJ-like_rpt1"/>
    <property type="match status" value="1"/>
</dbReference>
<dbReference type="FunFam" id="1.10.472.10:FF:000047">
    <property type="entry name" value="Cyclin J like"/>
    <property type="match status" value="1"/>
</dbReference>
<evidence type="ECO:0000313" key="8">
    <source>
        <dbReference type="EMBL" id="KAL0994687.1"/>
    </source>
</evidence>
<protein>
    <recommendedName>
        <fullName evidence="3">Cyclin-J-like protein</fullName>
    </recommendedName>
</protein>
<proteinExistence type="inferred from homology"/>
<dbReference type="FunFam" id="1.10.472.10:FF:000022">
    <property type="entry name" value="cyclin-J isoform X1"/>
    <property type="match status" value="1"/>
</dbReference>
<dbReference type="InterPro" id="IPR013763">
    <property type="entry name" value="Cyclin-like_dom"/>
</dbReference>
<evidence type="ECO:0000256" key="2">
    <source>
        <dbReference type="ARBA" id="ARBA00061243"/>
    </source>
</evidence>
<dbReference type="CDD" id="cd20529">
    <property type="entry name" value="CYCLIN_CCNJ-like_rpt2"/>
    <property type="match status" value="1"/>
</dbReference>
<dbReference type="InterPro" id="IPR036915">
    <property type="entry name" value="Cyclin-like_sf"/>
</dbReference>
<accession>A0ABD0X9I6</accession>
<name>A0ABD0X9I6_UMBPY</name>
<organism evidence="8 9">
    <name type="scientific">Umbra pygmaea</name>
    <name type="common">Eastern mudminnow</name>
    <dbReference type="NCBI Taxonomy" id="75934"/>
    <lineage>
        <taxon>Eukaryota</taxon>
        <taxon>Metazoa</taxon>
        <taxon>Chordata</taxon>
        <taxon>Craniata</taxon>
        <taxon>Vertebrata</taxon>
        <taxon>Euteleostomi</taxon>
        <taxon>Actinopterygii</taxon>
        <taxon>Neopterygii</taxon>
        <taxon>Teleostei</taxon>
        <taxon>Protacanthopterygii</taxon>
        <taxon>Esociformes</taxon>
        <taxon>Umbridae</taxon>
        <taxon>Umbra</taxon>
    </lineage>
</organism>
<dbReference type="AlphaFoldDB" id="A0ABD0X9I6"/>
<feature type="domain" description="Cyclin-like" evidence="6">
    <location>
        <begin position="77"/>
        <end position="168"/>
    </location>
</feature>
<evidence type="ECO:0000259" key="7">
    <source>
        <dbReference type="SMART" id="SM01332"/>
    </source>
</evidence>
<dbReference type="InterPro" id="IPR004367">
    <property type="entry name" value="Cyclin_C-dom"/>
</dbReference>
<dbReference type="Pfam" id="PF00134">
    <property type="entry name" value="Cyclin_N"/>
    <property type="match status" value="1"/>
</dbReference>
<dbReference type="SUPFAM" id="SSF47954">
    <property type="entry name" value="Cyclin-like"/>
    <property type="match status" value="2"/>
</dbReference>
<sequence>MGRFEVGALECCSKHWYNQTVRKGWTQGTAGRMEREGQWWKSQLAADIHQSLRMKELKLPTFQAHSPQIGMRRYFADLLAVLSNRYQLCPAARHLAVYLLDQFMDRYDVAVRQLYVIALSCLLLASKFEDKEDRVPKLEQLNSLGFMCSLSLSLSKEELVKMELLLLDTFSWNLCMPTPAHFIDYYLQAAVQDGDLHNGWPLSSLRKTKAFVDKYTHYFLEVSLQDHAFLSFKPSQVAAACIAASRICLQISPSWPTVVHLLTGYSWDHLSQCIQLMLLAHDKDVKKANKSKSDSSSRQTSLQPQALPSPSSISTSTLKRPSTTQQLLLQTEGYQQHLTQHSTALSQLHMLGESQALGPVGSRDYLQAQQTGLHSGSVSQGALSSFSSLTSGLRSSLPLQGPVSMQVALTSEPRHCLAYGVGYLGSHPTFTASCFNR</sequence>
<dbReference type="SMART" id="SM01332">
    <property type="entry name" value="Cyclin_C"/>
    <property type="match status" value="1"/>
</dbReference>
<evidence type="ECO:0000256" key="5">
    <source>
        <dbReference type="SAM" id="MobiDB-lite"/>
    </source>
</evidence>
<feature type="compositionally biased region" description="Low complexity" evidence="5">
    <location>
        <begin position="296"/>
        <end position="318"/>
    </location>
</feature>
<dbReference type="Gene3D" id="1.10.472.10">
    <property type="entry name" value="Cyclin-like"/>
    <property type="match status" value="2"/>
</dbReference>
<dbReference type="PANTHER" id="PTHR10177">
    <property type="entry name" value="CYCLINS"/>
    <property type="match status" value="1"/>
</dbReference>
<dbReference type="Proteomes" id="UP001557470">
    <property type="component" value="Unassembled WGS sequence"/>
</dbReference>